<dbReference type="Pfam" id="PF00226">
    <property type="entry name" value="DnaJ"/>
    <property type="match status" value="1"/>
</dbReference>
<evidence type="ECO:0000256" key="2">
    <source>
        <dbReference type="ARBA" id="ARBA00022448"/>
    </source>
</evidence>
<protein>
    <submittedName>
        <fullName evidence="13">Translocation protein</fullName>
    </submittedName>
</protein>
<dbReference type="SUPFAM" id="SSF81296">
    <property type="entry name" value="E set domains"/>
    <property type="match status" value="1"/>
</dbReference>
<feature type="compositionally biased region" description="Basic and acidic residues" evidence="9">
    <location>
        <begin position="914"/>
        <end position="925"/>
    </location>
</feature>
<feature type="compositionally biased region" description="Polar residues" evidence="9">
    <location>
        <begin position="830"/>
        <end position="839"/>
    </location>
</feature>
<dbReference type="SUPFAM" id="SSF49879">
    <property type="entry name" value="SMAD/FHA domain"/>
    <property type="match status" value="1"/>
</dbReference>
<dbReference type="Gene3D" id="1.10.150.20">
    <property type="entry name" value="5' to 3' exonuclease, C-terminal subdomain"/>
    <property type="match status" value="1"/>
</dbReference>
<dbReference type="PANTHER" id="PTHR24075">
    <property type="entry name" value="SEC63 DOMAIN-CONTAINING"/>
    <property type="match status" value="1"/>
</dbReference>
<feature type="compositionally biased region" description="Basic and acidic residues" evidence="9">
    <location>
        <begin position="278"/>
        <end position="290"/>
    </location>
</feature>
<reference evidence="13 14" key="1">
    <citation type="submission" date="2024-07" db="EMBL/GenBank/DDBJ databases">
        <title>Enhanced genomic and transcriptomic resources for Trichinella pseudospiralis and T. spiralis underpin the discovery of pronounced molecular differences between stages and species.</title>
        <authorList>
            <person name="Pasi K.K."/>
            <person name="La Rosa G."/>
            <person name="Gomez-Morales M.A."/>
            <person name="Tosini F."/>
            <person name="Sumanam S."/>
            <person name="Young N.D."/>
            <person name="Chang B.C."/>
            <person name="Robin G.B."/>
        </authorList>
    </citation>
    <scope>NUCLEOTIDE SEQUENCE [LARGE SCALE GENOMIC DNA]</scope>
    <source>
        <strain evidence="13">ISS534</strain>
    </source>
</reference>
<evidence type="ECO:0000313" key="13">
    <source>
        <dbReference type="EMBL" id="KAL1242344.1"/>
    </source>
</evidence>
<feature type="region of interest" description="Disordered" evidence="9">
    <location>
        <begin position="815"/>
        <end position="847"/>
    </location>
</feature>
<evidence type="ECO:0000313" key="14">
    <source>
        <dbReference type="Proteomes" id="UP001558632"/>
    </source>
</evidence>
<dbReference type="Gene3D" id="2.60.40.150">
    <property type="entry name" value="C2 domain"/>
    <property type="match status" value="1"/>
</dbReference>
<dbReference type="InterPro" id="IPR035892">
    <property type="entry name" value="C2_domain_sf"/>
</dbReference>
<keyword evidence="14" id="KW-1185">Reference proteome</keyword>
<sequence length="1136" mass="130149">MDAEKYIVPGWAEKFPVGSHLDVTKNSTIVQKLLLDEKKAYYFGRNPQLCDIVIDHASCSRIHAVVMYHSVLKRGFLVDLGSSHGTFIGKVRLSPFQPQNVEFNQEFHFGASTRAYYLRPPSEKFETGSQSLGEPMDISASESTTDEVGLDALTEYNTALNRQLPIIMEDAPKPLNRKRKAKCVSFVDEEEIINPEDVDPKVGRFRNLVQTAVIPRKKQHMDEQPETTMEKNLEPVKKIMQTTNRESSSRLNRSKHPLRINIAPEVELYERTLPNPKYDSKAEEEKEEVSNRILAGKSSESTSALTTWKNMPGQQFEYDERGSTFYYFLASFYAFVLLPLTYYFWPREKERERNSDVKRCRCEPCIQKEAARRSKEPYKNLKRKIIKGHLLVGWVGLICIIYKAVNIEIEGAEYDPYAILNLDSSATLAEIKKQYRKLSMEHHPDRGGDSKVFVAIAKAYQALTDEDTRRNYEEYGNPDGPGALRFGIALPSWLISKEYAIWVLGIYALLFMIVLPVVVGSWWFRSIKYSADCVLLDTRQMYKYMLHKTPNLVPKRLLTILSGSYEFFKVCNSEIIERPSDDVEVPNLIKLLPNLGETKKERPFCFPYSVKARALIYAQLKRIPLPPKTLRQDANYIAKKSILLIQEMIKVHAHLVNLALMGRISRMPTLESLDNTMKLGPMFIQAMMESKHPLMQLPHFSDEIIRSIVTKKRNVRNCADLAALPDVERRNLLKALSDRQYQDVLSVLGNMPNIDMNVQFVVRDDDDKDTITAGALVTCVVKLCRTPLLDVPTNHGKRATLQQWKSAELSSAVSVATDSEGASNPEKDSNGYSSVQDNGSLVDGKEATAKRKVWEKVKKKKKKYVPKCANNNKRKPAIKKPLPKTAEPAKIVPEKQQDEADLDVEGSGNDSDDSMNKPDNAKDSGDGSEDEEYLLNDPDLKKERAILETKSNVTHPVHCPYFCDEKYEWWWIFVCDRKRRLLVAPPIHVTTLVNEEEIEIKFPAPIKPGQYVYQVCLRSDSYVDFCQFKDVKFKVHEACEILTHPQWDFSEEKTDEEQLDESEFTEYEDEEERKIAYLKNVKLNIFALCKRETISGIFLQRGKESASKMKSFIVIDSSDRKQCFALTKKNYIQSTH</sequence>
<dbReference type="CDD" id="cd22674">
    <property type="entry name" value="FHA_PPP1R8"/>
    <property type="match status" value="1"/>
</dbReference>
<feature type="transmembrane region" description="Helical" evidence="10">
    <location>
        <begin position="499"/>
        <end position="524"/>
    </location>
</feature>
<dbReference type="InterPro" id="IPR004179">
    <property type="entry name" value="Sec63-dom"/>
</dbReference>
<dbReference type="Gene3D" id="1.10.287.110">
    <property type="entry name" value="DnaJ domain"/>
    <property type="match status" value="1"/>
</dbReference>
<name>A0ABR3KNV0_TRISP</name>
<feature type="region of interest" description="Disordered" evidence="9">
    <location>
        <begin position="863"/>
        <end position="933"/>
    </location>
</feature>
<comment type="caution">
    <text evidence="13">The sequence shown here is derived from an EMBL/GenBank/DDBJ whole genome shotgun (WGS) entry which is preliminary data.</text>
</comment>
<evidence type="ECO:0000256" key="5">
    <source>
        <dbReference type="ARBA" id="ARBA00022927"/>
    </source>
</evidence>
<dbReference type="Proteomes" id="UP001558632">
    <property type="component" value="Unassembled WGS sequence"/>
</dbReference>
<feature type="transmembrane region" description="Helical" evidence="10">
    <location>
        <begin position="325"/>
        <end position="345"/>
    </location>
</feature>
<keyword evidence="8" id="KW-0143">Chaperone</keyword>
<dbReference type="SMART" id="SM00240">
    <property type="entry name" value="FHA"/>
    <property type="match status" value="1"/>
</dbReference>
<keyword evidence="2" id="KW-0813">Transport</keyword>
<dbReference type="PROSITE" id="PS00636">
    <property type="entry name" value="DNAJ_1"/>
    <property type="match status" value="1"/>
</dbReference>
<feature type="domain" description="FHA" evidence="11">
    <location>
        <begin position="41"/>
        <end position="93"/>
    </location>
</feature>
<organism evidence="13 14">
    <name type="scientific">Trichinella spiralis</name>
    <name type="common">Trichina worm</name>
    <dbReference type="NCBI Taxonomy" id="6334"/>
    <lineage>
        <taxon>Eukaryota</taxon>
        <taxon>Metazoa</taxon>
        <taxon>Ecdysozoa</taxon>
        <taxon>Nematoda</taxon>
        <taxon>Enoplea</taxon>
        <taxon>Dorylaimia</taxon>
        <taxon>Trichinellida</taxon>
        <taxon>Trichinellidae</taxon>
        <taxon>Trichinella</taxon>
    </lineage>
</organism>
<keyword evidence="7 10" id="KW-0472">Membrane</keyword>
<dbReference type="InterPro" id="IPR000253">
    <property type="entry name" value="FHA_dom"/>
</dbReference>
<dbReference type="SUPFAM" id="SSF46565">
    <property type="entry name" value="Chaperone J-domain"/>
    <property type="match status" value="1"/>
</dbReference>
<dbReference type="EMBL" id="JBEUSY010000209">
    <property type="protein sequence ID" value="KAL1242344.1"/>
    <property type="molecule type" value="Genomic_DNA"/>
</dbReference>
<dbReference type="InterPro" id="IPR001623">
    <property type="entry name" value="DnaJ_domain"/>
</dbReference>
<feature type="domain" description="J" evidence="12">
    <location>
        <begin position="415"/>
        <end position="476"/>
    </location>
</feature>
<dbReference type="Gene3D" id="2.60.200.20">
    <property type="match status" value="1"/>
</dbReference>
<proteinExistence type="predicted"/>
<dbReference type="InterPro" id="IPR014756">
    <property type="entry name" value="Ig_E-set"/>
</dbReference>
<feature type="region of interest" description="Disordered" evidence="9">
    <location>
        <begin position="276"/>
        <end position="298"/>
    </location>
</feature>
<evidence type="ECO:0000259" key="12">
    <source>
        <dbReference type="PROSITE" id="PS50076"/>
    </source>
</evidence>
<dbReference type="PROSITE" id="PS50006">
    <property type="entry name" value="FHA_DOMAIN"/>
    <property type="match status" value="1"/>
</dbReference>
<evidence type="ECO:0000259" key="11">
    <source>
        <dbReference type="PROSITE" id="PS50006"/>
    </source>
</evidence>
<dbReference type="Pfam" id="PF02889">
    <property type="entry name" value="Sec63"/>
    <property type="match status" value="1"/>
</dbReference>
<evidence type="ECO:0000256" key="10">
    <source>
        <dbReference type="SAM" id="Phobius"/>
    </source>
</evidence>
<evidence type="ECO:0000256" key="3">
    <source>
        <dbReference type="ARBA" id="ARBA00022692"/>
    </source>
</evidence>
<evidence type="ECO:0000256" key="9">
    <source>
        <dbReference type="SAM" id="MobiDB-lite"/>
    </source>
</evidence>
<keyword evidence="3 10" id="KW-0812">Transmembrane</keyword>
<dbReference type="PANTHER" id="PTHR24075:SF0">
    <property type="entry name" value="TRANSLOCATION PROTEIN SEC63 HOMOLOG"/>
    <property type="match status" value="1"/>
</dbReference>
<keyword evidence="4" id="KW-0256">Endoplasmic reticulum</keyword>
<dbReference type="PRINTS" id="PR00625">
    <property type="entry name" value="JDOMAIN"/>
</dbReference>
<dbReference type="SMART" id="SM00271">
    <property type="entry name" value="DnaJ"/>
    <property type="match status" value="1"/>
</dbReference>
<evidence type="ECO:0000256" key="1">
    <source>
        <dbReference type="ARBA" id="ARBA00004477"/>
    </source>
</evidence>
<evidence type="ECO:0000256" key="6">
    <source>
        <dbReference type="ARBA" id="ARBA00022989"/>
    </source>
</evidence>
<evidence type="ECO:0000256" key="4">
    <source>
        <dbReference type="ARBA" id="ARBA00022824"/>
    </source>
</evidence>
<comment type="subcellular location">
    <subcellularLocation>
        <location evidence="1">Endoplasmic reticulum membrane</location>
        <topology evidence="1">Multi-pass membrane protein</topology>
    </subcellularLocation>
</comment>
<dbReference type="InterPro" id="IPR036869">
    <property type="entry name" value="J_dom_sf"/>
</dbReference>
<gene>
    <name evidence="13" type="ORF">TSPI_00826</name>
</gene>
<dbReference type="InterPro" id="IPR018253">
    <property type="entry name" value="DnaJ_domain_CS"/>
</dbReference>
<dbReference type="SUPFAM" id="SSF158702">
    <property type="entry name" value="Sec63 N-terminal domain-like"/>
    <property type="match status" value="1"/>
</dbReference>
<dbReference type="PROSITE" id="PS50076">
    <property type="entry name" value="DNAJ_2"/>
    <property type="match status" value="1"/>
</dbReference>
<dbReference type="SMART" id="SM00973">
    <property type="entry name" value="Sec63"/>
    <property type="match status" value="1"/>
</dbReference>
<accession>A0ABR3KNV0</accession>
<keyword evidence="6 10" id="KW-1133">Transmembrane helix</keyword>
<dbReference type="Gene3D" id="1.10.3380.10">
    <property type="entry name" value="Sec63 N-terminal domain-like domain"/>
    <property type="match status" value="1"/>
</dbReference>
<dbReference type="Pfam" id="PF00498">
    <property type="entry name" value="FHA"/>
    <property type="match status" value="1"/>
</dbReference>
<keyword evidence="5" id="KW-0653">Protein transport</keyword>
<feature type="compositionally biased region" description="Basic residues" evidence="9">
    <location>
        <begin position="872"/>
        <end position="882"/>
    </location>
</feature>
<dbReference type="CDD" id="cd06257">
    <property type="entry name" value="DnaJ"/>
    <property type="match status" value="1"/>
</dbReference>
<dbReference type="InterPro" id="IPR008984">
    <property type="entry name" value="SMAD_FHA_dom_sf"/>
</dbReference>
<evidence type="ECO:0000256" key="8">
    <source>
        <dbReference type="ARBA" id="ARBA00023186"/>
    </source>
</evidence>
<evidence type="ECO:0000256" key="7">
    <source>
        <dbReference type="ARBA" id="ARBA00023136"/>
    </source>
</evidence>